<evidence type="ECO:0000256" key="1">
    <source>
        <dbReference type="SAM" id="MobiDB-lite"/>
    </source>
</evidence>
<sequence length="945" mass="112383">MWHGKYHSICSYVYHEKKYGGVINLPNQTKIKKEKLSICNYCYKHWNNWNVYLQNKRKEKVVKEKEKKKEKEKEKTKKKKNSSSSSSPHSGDTEIDEPYVYSTESENENENDNKSKSSQHQKEQNVKENKTHTQKAFRTLSYSHEEYKLFLESLKENEYLNIIPKFDQNDSTTLELNNSHIIRTKSLEIGKESLLPKPFNEMNYPHSNYMIDSKQMHYILNNLLCKCGKKQELIEIISFKGSNKAKLKCKECGENIINFSNNIKTLSKKKDKKKNKKQSTNFKQEIGQRKVIASILAGNFYEQYRSMMESLGLNYIRRTAYNNTLDVLIKKSHQLFKEHLRQNRKDMDLKNLTIRIDAGWSSRGYHARECVFVIVDDKTGKIFDLVVITRKDNYNDSSVMMEADAAKIFCKRHMGNITIVNVIKDGDTKLGSIFKSTWKEVELLADRNHLFKNMRKNLGNIKDFPFLKNIRISFTNWVRTCLVKSRNSLELHIRILLSLFHFIDDHEYCNHKKSKIKNKYQFSPLNTKDYIHLKSYKKKIMALIRNLFGRFENTKDELTEKYYVEKNDKIKIQIGKEIEIISNKIKEFKDLKRKLLENLDKKGKSQKNEKYFEISPQLLKLEEIISEVGKFSHKIFTSGSTNICESFMNSRTKFIPKRINAPKQWRMRCEFSIFEREKSNWRSQLMRDCGFKIGLPQLISECQKNQQREQEKIVKNSNKYKKRKIELLKEKLKNRKGSNQIGAHGSKLTPKQLQKKLCRWCNRVYSYELNRLLHEIIYHKKIPLDEEEDMLFDNISKTKKLISSFRNSVQNAIKRIKKKINSSKYNSNLHEKEEILKKILQYQEEFNQQIQERSKKKVGFPLKKRKINQKNISNTIEIEIEIENEDDEKIGEEVDDEQLQEIMEEENDDDDEMSFFEDFGNQENIDQKIERMYSIKFSEEFPENF</sequence>
<organism evidence="2 3">
    <name type="scientific">Anaeramoeba flamelloides</name>
    <dbReference type="NCBI Taxonomy" id="1746091"/>
    <lineage>
        <taxon>Eukaryota</taxon>
        <taxon>Metamonada</taxon>
        <taxon>Anaeramoebidae</taxon>
        <taxon>Anaeramoeba</taxon>
    </lineage>
</organism>
<evidence type="ECO:0000313" key="2">
    <source>
        <dbReference type="EMBL" id="KAJ6240389.1"/>
    </source>
</evidence>
<keyword evidence="3" id="KW-1185">Reference proteome</keyword>
<dbReference type="Proteomes" id="UP001150062">
    <property type="component" value="Unassembled WGS sequence"/>
</dbReference>
<feature type="compositionally biased region" description="Basic and acidic residues" evidence="1">
    <location>
        <begin position="61"/>
        <end position="75"/>
    </location>
</feature>
<accession>A0ABQ8Y9I0</accession>
<reference evidence="2" key="1">
    <citation type="submission" date="2022-08" db="EMBL/GenBank/DDBJ databases">
        <title>Novel sulfate-reducing endosymbionts in the free-living metamonad Anaeramoeba.</title>
        <authorList>
            <person name="Jerlstrom-Hultqvist J."/>
            <person name="Cepicka I."/>
            <person name="Gallot-Lavallee L."/>
            <person name="Salas-Leiva D."/>
            <person name="Curtis B.A."/>
            <person name="Zahonova K."/>
            <person name="Pipaliya S."/>
            <person name="Dacks J."/>
            <person name="Roger A.J."/>
        </authorList>
    </citation>
    <scope>NUCLEOTIDE SEQUENCE</scope>
    <source>
        <strain evidence="2">Schooner1</strain>
    </source>
</reference>
<feature type="compositionally biased region" description="Basic and acidic residues" evidence="1">
    <location>
        <begin position="111"/>
        <end position="131"/>
    </location>
</feature>
<evidence type="ECO:0008006" key="4">
    <source>
        <dbReference type="Google" id="ProtNLM"/>
    </source>
</evidence>
<gene>
    <name evidence="2" type="ORF">M0813_24102</name>
</gene>
<comment type="caution">
    <text evidence="2">The sequence shown here is derived from an EMBL/GenBank/DDBJ whole genome shotgun (WGS) entry which is preliminary data.</text>
</comment>
<dbReference type="EMBL" id="JAOAOG010000205">
    <property type="protein sequence ID" value="KAJ6240389.1"/>
    <property type="molecule type" value="Genomic_DNA"/>
</dbReference>
<protein>
    <recommendedName>
        <fullName evidence="4">C2H2-type domain-containing protein</fullName>
    </recommendedName>
</protein>
<evidence type="ECO:0000313" key="3">
    <source>
        <dbReference type="Proteomes" id="UP001150062"/>
    </source>
</evidence>
<proteinExistence type="predicted"/>
<feature type="region of interest" description="Disordered" evidence="1">
    <location>
        <begin position="60"/>
        <end position="134"/>
    </location>
</feature>
<name>A0ABQ8Y9I0_9EUKA</name>